<organism evidence="2 3">
    <name type="scientific">Aphis craccivora</name>
    <name type="common">Cowpea aphid</name>
    <dbReference type="NCBI Taxonomy" id="307492"/>
    <lineage>
        <taxon>Eukaryota</taxon>
        <taxon>Metazoa</taxon>
        <taxon>Ecdysozoa</taxon>
        <taxon>Arthropoda</taxon>
        <taxon>Hexapoda</taxon>
        <taxon>Insecta</taxon>
        <taxon>Pterygota</taxon>
        <taxon>Neoptera</taxon>
        <taxon>Paraneoptera</taxon>
        <taxon>Hemiptera</taxon>
        <taxon>Sternorrhyncha</taxon>
        <taxon>Aphidomorpha</taxon>
        <taxon>Aphidoidea</taxon>
        <taxon>Aphididae</taxon>
        <taxon>Aphidini</taxon>
        <taxon>Aphis</taxon>
        <taxon>Aphis</taxon>
    </lineage>
</organism>
<dbReference type="PROSITE" id="PS51827">
    <property type="entry name" value="XTBD"/>
    <property type="match status" value="1"/>
</dbReference>
<sequence length="106" mass="12648">MSFDTSWDVDKYRSEHEYEDHWQFRRQFLVAHQHKFPEDRLVCLAQVFFNVEFLGCQYPKKVMDLIETLSEGLADELREKRKGKLQRTFVAASDAAEAKAKRCKKF</sequence>
<dbReference type="PANTHER" id="PTHR48430">
    <property type="entry name" value="PARTNER OF XRN-2 PROTEIN 1"/>
    <property type="match status" value="1"/>
</dbReference>
<comment type="caution">
    <text evidence="2">The sequence shown here is derived from an EMBL/GenBank/DDBJ whole genome shotgun (WGS) entry which is preliminary data.</text>
</comment>
<dbReference type="OrthoDB" id="2359216at2759"/>
<dbReference type="Pfam" id="PF11952">
    <property type="entry name" value="XTBD"/>
    <property type="match status" value="1"/>
</dbReference>
<proteinExistence type="predicted"/>
<dbReference type="Proteomes" id="UP000478052">
    <property type="component" value="Unassembled WGS sequence"/>
</dbReference>
<evidence type="ECO:0000259" key="1">
    <source>
        <dbReference type="PROSITE" id="PS51827"/>
    </source>
</evidence>
<evidence type="ECO:0000313" key="2">
    <source>
        <dbReference type="EMBL" id="KAF0732756.1"/>
    </source>
</evidence>
<feature type="domain" description="XRN2-binding (XTBD)" evidence="1">
    <location>
        <begin position="9"/>
        <end position="93"/>
    </location>
</feature>
<gene>
    <name evidence="2" type="ORF">FWK35_00031138</name>
</gene>
<name>A0A6G0WYU0_APHCR</name>
<keyword evidence="3" id="KW-1185">Reference proteome</keyword>
<dbReference type="InterPro" id="IPR021859">
    <property type="entry name" value="XTBD"/>
</dbReference>
<accession>A0A6G0WYU0</accession>
<protein>
    <submittedName>
        <fullName evidence="2">Partner of xrn-2 protein 1</fullName>
    </submittedName>
</protein>
<dbReference type="EMBL" id="VUJU01008292">
    <property type="protein sequence ID" value="KAF0732756.1"/>
    <property type="molecule type" value="Genomic_DNA"/>
</dbReference>
<dbReference type="PANTHER" id="PTHR48430:SF1">
    <property type="entry name" value="PARTNER OF XRN-2 PROTEIN 1"/>
    <property type="match status" value="1"/>
</dbReference>
<reference evidence="2 3" key="1">
    <citation type="submission" date="2019-08" db="EMBL/GenBank/DDBJ databases">
        <title>Whole genome of Aphis craccivora.</title>
        <authorList>
            <person name="Voronova N.V."/>
            <person name="Shulinski R.S."/>
            <person name="Bandarenka Y.V."/>
            <person name="Zhorov D.G."/>
            <person name="Warner D."/>
        </authorList>
    </citation>
    <scope>NUCLEOTIDE SEQUENCE [LARGE SCALE GENOMIC DNA]</scope>
    <source>
        <strain evidence="2">180601</strain>
        <tissue evidence="2">Whole Body</tissue>
    </source>
</reference>
<evidence type="ECO:0000313" key="3">
    <source>
        <dbReference type="Proteomes" id="UP000478052"/>
    </source>
</evidence>
<dbReference type="AlphaFoldDB" id="A0A6G0WYU0"/>